<proteinExistence type="predicted"/>
<dbReference type="AlphaFoldDB" id="A0A098Y2T8"/>
<accession>A0A098Y2T8</accession>
<dbReference type="Proteomes" id="UP000029713">
    <property type="component" value="Unassembled WGS sequence"/>
</dbReference>
<keyword evidence="2" id="KW-1133">Transmembrane helix</keyword>
<evidence type="ECO:0000313" key="3">
    <source>
        <dbReference type="EMBL" id="KGH44759.1"/>
    </source>
</evidence>
<feature type="compositionally biased region" description="Basic and acidic residues" evidence="1">
    <location>
        <begin position="90"/>
        <end position="106"/>
    </location>
</feature>
<feature type="transmembrane region" description="Helical" evidence="2">
    <location>
        <begin position="27"/>
        <end position="45"/>
    </location>
</feature>
<name>A0A098Y2T8_9ACTN</name>
<evidence type="ECO:0000256" key="2">
    <source>
        <dbReference type="SAM" id="Phobius"/>
    </source>
</evidence>
<feature type="region of interest" description="Disordered" evidence="1">
    <location>
        <begin position="90"/>
        <end position="112"/>
    </location>
</feature>
<evidence type="ECO:0000256" key="1">
    <source>
        <dbReference type="SAM" id="MobiDB-lite"/>
    </source>
</evidence>
<organism evidence="3 4">
    <name type="scientific">Modestobacter caceresii</name>
    <dbReference type="NCBI Taxonomy" id="1522368"/>
    <lineage>
        <taxon>Bacteria</taxon>
        <taxon>Bacillati</taxon>
        <taxon>Actinomycetota</taxon>
        <taxon>Actinomycetes</taxon>
        <taxon>Geodermatophilales</taxon>
        <taxon>Geodermatophilaceae</taxon>
        <taxon>Modestobacter</taxon>
    </lineage>
</organism>
<comment type="caution">
    <text evidence="3">The sequence shown here is derived from an EMBL/GenBank/DDBJ whole genome shotgun (WGS) entry which is preliminary data.</text>
</comment>
<evidence type="ECO:0000313" key="4">
    <source>
        <dbReference type="Proteomes" id="UP000029713"/>
    </source>
</evidence>
<reference evidence="3 4" key="1">
    <citation type="submission" date="2014-07" db="EMBL/GenBank/DDBJ databases">
        <title>Biosystematic studies on Modestobacter strains isolated from extreme hyper-arid desert soil and from historic building.</title>
        <authorList>
            <person name="Bukarasam K."/>
            <person name="Bull A."/>
            <person name="Girard G."/>
            <person name="van Wezel G."/>
            <person name="Goodfellow M."/>
        </authorList>
    </citation>
    <scope>NUCLEOTIDE SEQUENCE [LARGE SCALE GENOMIC DNA]</scope>
    <source>
        <strain evidence="3 4">KNN45-2b</strain>
    </source>
</reference>
<gene>
    <name evidence="3" type="ORF">IN07_22625</name>
</gene>
<dbReference type="STRING" id="1522368.IN07_22625"/>
<feature type="transmembrane region" description="Helical" evidence="2">
    <location>
        <begin position="57"/>
        <end position="90"/>
    </location>
</feature>
<sequence>MLRWSALGLAALIAAWLAAEVWRDAGAFAFLLLGLPVVACLVAVLTSRSRYARPVTWGAAAVVLGWSLVLGLGIGLFFLPVAFVLAAAAARDDPARDDPARQDRAGRRPLRR</sequence>
<dbReference type="EMBL" id="JPMX01000118">
    <property type="protein sequence ID" value="KGH44759.1"/>
    <property type="molecule type" value="Genomic_DNA"/>
</dbReference>
<keyword evidence="2" id="KW-0472">Membrane</keyword>
<protein>
    <submittedName>
        <fullName evidence="3">Uncharacterized protein</fullName>
    </submittedName>
</protein>
<keyword evidence="4" id="KW-1185">Reference proteome</keyword>
<keyword evidence="2" id="KW-0812">Transmembrane</keyword>